<reference evidence="2" key="1">
    <citation type="submission" date="2023-03" db="EMBL/GenBank/DDBJ databases">
        <title>Massive genome expansion in bonnet fungi (Mycena s.s.) driven by repeated elements and novel gene families across ecological guilds.</title>
        <authorList>
            <consortium name="Lawrence Berkeley National Laboratory"/>
            <person name="Harder C.B."/>
            <person name="Miyauchi S."/>
            <person name="Viragh M."/>
            <person name="Kuo A."/>
            <person name="Thoen E."/>
            <person name="Andreopoulos B."/>
            <person name="Lu D."/>
            <person name="Skrede I."/>
            <person name="Drula E."/>
            <person name="Henrissat B."/>
            <person name="Morin E."/>
            <person name="Kohler A."/>
            <person name="Barry K."/>
            <person name="LaButti K."/>
            <person name="Morin E."/>
            <person name="Salamov A."/>
            <person name="Lipzen A."/>
            <person name="Mereny Z."/>
            <person name="Hegedus B."/>
            <person name="Baldrian P."/>
            <person name="Stursova M."/>
            <person name="Weitz H."/>
            <person name="Taylor A."/>
            <person name="Grigoriev I.V."/>
            <person name="Nagy L.G."/>
            <person name="Martin F."/>
            <person name="Kauserud H."/>
        </authorList>
    </citation>
    <scope>NUCLEOTIDE SEQUENCE</scope>
    <source>
        <strain evidence="2">CBHHK200</strain>
    </source>
</reference>
<protein>
    <submittedName>
        <fullName evidence="2">Uncharacterized protein</fullName>
    </submittedName>
</protein>
<gene>
    <name evidence="2" type="ORF">C8F04DRAFT_1192715</name>
</gene>
<sequence>MSDPPNMRNRNNPATPEHLNTPTFTLSNLESHDNLSVEGSAEEACSVAVGNVTVRRGSRRRVPALSPDVEILHSANVKQSQQPTPRSTPSPHRPGPQLIIRDDDSLLLAPDTLAPDHTPEATTDPGAARDDRGKRGGAPSNSREPPPLRGRQVKESIESDSDDYADALPGKPKSKGGRDKAKQRAYAKLRKTAAAVLSIDDLADILAEQVKTMRAYPTAPTKDCLAVLDALATRLKDHRTLPVVDEDRATFSSVVARSVLDPMKSLAAQIEGPAQGDTESGEDGGDTSYAQRVVSASLPMKARSAPLPHENDERILVRFAGPPPPFFHLPYQELVEKLNERLVPMGLPEILFAQKQVKGVQGLFIAPASGKEGAEALTRRWSEWGPSVLPGGGWCQSSCIASSKSTEYRSPRPGARNTEMGESAAECGEDSGDDGGREEAALGGVHHIPTGVERQGGRYGGGGAGDAGGAGTAGAESVPAPGGGPMLGMLSLRPHPFTVPGGRGEMWGVQRQIPWSCMRGGAVMFELQRGA</sequence>
<dbReference type="Proteomes" id="UP001218188">
    <property type="component" value="Unassembled WGS sequence"/>
</dbReference>
<dbReference type="AlphaFoldDB" id="A0AAD6SES8"/>
<evidence type="ECO:0000313" key="3">
    <source>
        <dbReference type="Proteomes" id="UP001218188"/>
    </source>
</evidence>
<feature type="region of interest" description="Disordered" evidence="1">
    <location>
        <begin position="58"/>
        <end position="183"/>
    </location>
</feature>
<dbReference type="EMBL" id="JARJCM010000175">
    <property type="protein sequence ID" value="KAJ7024087.1"/>
    <property type="molecule type" value="Genomic_DNA"/>
</dbReference>
<feature type="compositionally biased region" description="Polar residues" evidence="1">
    <location>
        <begin position="8"/>
        <end position="26"/>
    </location>
</feature>
<feature type="region of interest" description="Disordered" evidence="1">
    <location>
        <begin position="405"/>
        <end position="482"/>
    </location>
</feature>
<proteinExistence type="predicted"/>
<feature type="region of interest" description="Disordered" evidence="1">
    <location>
        <begin position="1"/>
        <end position="26"/>
    </location>
</feature>
<name>A0AAD6SES8_9AGAR</name>
<feature type="compositionally biased region" description="Gly residues" evidence="1">
    <location>
        <begin position="457"/>
        <end position="472"/>
    </location>
</feature>
<evidence type="ECO:0000313" key="2">
    <source>
        <dbReference type="EMBL" id="KAJ7024087.1"/>
    </source>
</evidence>
<organism evidence="2 3">
    <name type="scientific">Mycena alexandri</name>
    <dbReference type="NCBI Taxonomy" id="1745969"/>
    <lineage>
        <taxon>Eukaryota</taxon>
        <taxon>Fungi</taxon>
        <taxon>Dikarya</taxon>
        <taxon>Basidiomycota</taxon>
        <taxon>Agaricomycotina</taxon>
        <taxon>Agaricomycetes</taxon>
        <taxon>Agaricomycetidae</taxon>
        <taxon>Agaricales</taxon>
        <taxon>Marasmiineae</taxon>
        <taxon>Mycenaceae</taxon>
        <taxon>Mycena</taxon>
    </lineage>
</organism>
<keyword evidence="3" id="KW-1185">Reference proteome</keyword>
<comment type="caution">
    <text evidence="2">The sequence shown here is derived from an EMBL/GenBank/DDBJ whole genome shotgun (WGS) entry which is preliminary data.</text>
</comment>
<evidence type="ECO:0000256" key="1">
    <source>
        <dbReference type="SAM" id="MobiDB-lite"/>
    </source>
</evidence>
<accession>A0AAD6SES8</accession>